<proteinExistence type="predicted"/>
<comment type="caution">
    <text evidence="2">Lacks conserved residue(s) required for the propagation of feature annotation.</text>
</comment>
<evidence type="ECO:0000256" key="3">
    <source>
        <dbReference type="SAM" id="MobiDB-lite"/>
    </source>
</evidence>
<dbReference type="SUPFAM" id="SSF52151">
    <property type="entry name" value="FabD/lysophospholipase-like"/>
    <property type="match status" value="1"/>
</dbReference>
<dbReference type="Gene3D" id="3.40.1090.10">
    <property type="entry name" value="Cytosolic phospholipase A2 catalytic domain"/>
    <property type="match status" value="1"/>
</dbReference>
<name>A0A914XXL5_9BILA</name>
<dbReference type="GO" id="GO:0055088">
    <property type="term" value="P:lipid homeostasis"/>
    <property type="evidence" value="ECO:0007669"/>
    <property type="project" value="TreeGrafter"/>
</dbReference>
<dbReference type="AlphaFoldDB" id="A0A914XXL5"/>
<evidence type="ECO:0000256" key="2">
    <source>
        <dbReference type="PROSITE-ProRule" id="PRU01161"/>
    </source>
</evidence>
<feature type="compositionally biased region" description="Polar residues" evidence="3">
    <location>
        <begin position="540"/>
        <end position="552"/>
    </location>
</feature>
<dbReference type="Pfam" id="PF01734">
    <property type="entry name" value="Patatin"/>
    <property type="match status" value="1"/>
</dbReference>
<dbReference type="InterPro" id="IPR033562">
    <property type="entry name" value="PLPL"/>
</dbReference>
<dbReference type="GO" id="GO:0016020">
    <property type="term" value="C:membrane"/>
    <property type="evidence" value="ECO:0007669"/>
    <property type="project" value="TreeGrafter"/>
</dbReference>
<dbReference type="InterPro" id="IPR002641">
    <property type="entry name" value="PNPLA_dom"/>
</dbReference>
<evidence type="ECO:0000259" key="4">
    <source>
        <dbReference type="PROSITE" id="PS51635"/>
    </source>
</evidence>
<reference evidence="6" key="1">
    <citation type="submission" date="2022-11" db="UniProtKB">
        <authorList>
            <consortium name="WormBaseParasite"/>
        </authorList>
    </citation>
    <scope>IDENTIFICATION</scope>
</reference>
<feature type="compositionally biased region" description="Low complexity" evidence="3">
    <location>
        <begin position="563"/>
        <end position="592"/>
    </location>
</feature>
<dbReference type="PANTHER" id="PTHR12406:SF41">
    <property type="entry name" value="BRUMMER, ISOFORM B-RELATED"/>
    <property type="match status" value="1"/>
</dbReference>
<dbReference type="PROSITE" id="PS51635">
    <property type="entry name" value="PNPLA"/>
    <property type="match status" value="1"/>
</dbReference>
<dbReference type="InterPro" id="IPR016035">
    <property type="entry name" value="Acyl_Trfase/lysoPLipase"/>
</dbReference>
<feature type="region of interest" description="Disordered" evidence="3">
    <location>
        <begin position="623"/>
        <end position="662"/>
    </location>
</feature>
<feature type="active site" description="Nucleophile" evidence="2">
    <location>
        <position position="44"/>
    </location>
</feature>
<evidence type="ECO:0000313" key="6">
    <source>
        <dbReference type="WBParaSite" id="PSU_v2.g11268.t1"/>
    </source>
</evidence>
<organism evidence="5 6">
    <name type="scientific">Panagrolaimus superbus</name>
    <dbReference type="NCBI Taxonomy" id="310955"/>
    <lineage>
        <taxon>Eukaryota</taxon>
        <taxon>Metazoa</taxon>
        <taxon>Ecdysozoa</taxon>
        <taxon>Nematoda</taxon>
        <taxon>Chromadorea</taxon>
        <taxon>Rhabditida</taxon>
        <taxon>Tylenchina</taxon>
        <taxon>Panagrolaimomorpha</taxon>
        <taxon>Panagrolaimoidea</taxon>
        <taxon>Panagrolaimidae</taxon>
        <taxon>Panagrolaimus</taxon>
    </lineage>
</organism>
<feature type="short sequence motif" description="GXSXG" evidence="2">
    <location>
        <begin position="42"/>
        <end position="46"/>
    </location>
</feature>
<dbReference type="GO" id="GO:0004806">
    <property type="term" value="F:triacylglycerol lipase activity"/>
    <property type="evidence" value="ECO:0007669"/>
    <property type="project" value="TreeGrafter"/>
</dbReference>
<feature type="region of interest" description="Disordered" evidence="3">
    <location>
        <begin position="536"/>
        <end position="592"/>
    </location>
</feature>
<feature type="domain" description="PNPLA" evidence="4">
    <location>
        <begin position="9"/>
        <end position="176"/>
    </location>
</feature>
<evidence type="ECO:0000313" key="5">
    <source>
        <dbReference type="Proteomes" id="UP000887577"/>
    </source>
</evidence>
<accession>A0A914XXL5</accession>
<dbReference type="GO" id="GO:0019433">
    <property type="term" value="P:triglyceride catabolic process"/>
    <property type="evidence" value="ECO:0007669"/>
    <property type="project" value="TreeGrafter"/>
</dbReference>
<feature type="active site" description="Proton acceptor" evidence="2">
    <location>
        <position position="163"/>
    </location>
</feature>
<keyword evidence="2" id="KW-0442">Lipid degradation</keyword>
<dbReference type="GO" id="GO:0005737">
    <property type="term" value="C:cytoplasm"/>
    <property type="evidence" value="ECO:0007669"/>
    <property type="project" value="TreeGrafter"/>
</dbReference>
<feature type="short sequence motif" description="DGA/G" evidence="2">
    <location>
        <begin position="163"/>
        <end position="165"/>
    </location>
</feature>
<keyword evidence="5" id="KW-1185">Reference proteome</keyword>
<keyword evidence="2" id="KW-0378">Hydrolase</keyword>
<dbReference type="Proteomes" id="UP000887577">
    <property type="component" value="Unplaced"/>
</dbReference>
<feature type="region of interest" description="Disordered" evidence="3">
    <location>
        <begin position="493"/>
        <end position="514"/>
    </location>
</feature>
<dbReference type="WBParaSite" id="PSU_v2.g11268.t1">
    <property type="protein sequence ID" value="PSU_v2.g11268.t1"/>
    <property type="gene ID" value="PSU_v2.g11268"/>
</dbReference>
<dbReference type="PANTHER" id="PTHR12406">
    <property type="entry name" value="CALCIUM-INDEPENDENT PHOSPHOLIPASE A2 IPLA2 -RELATED"/>
    <property type="match status" value="1"/>
</dbReference>
<protein>
    <submittedName>
        <fullName evidence="6">PNPLA domain-containing protein</fullName>
    </submittedName>
</protein>
<evidence type="ECO:0000256" key="1">
    <source>
        <dbReference type="ARBA" id="ARBA00023098"/>
    </source>
</evidence>
<keyword evidence="1 2" id="KW-0443">Lipid metabolism</keyword>
<sequence length="662" mass="72964">MDDDNNYTLSFSGCGFLCMYHTGVIAAIKEYAPQLTKNKICGASAGSIAAAGIVCNICVSKAVSTILAIVSQARQKLLGPLDSSFHLMKLVQQGLEESMPSNAHELCTGKLQISLTRVSDGANVVVTDFPTKKDLIDAIICSCFIPFYCGTTAPSFLGVQYWDGGITDNQPIVDANTITISPFCGESDICPPDIDSASLFGFDFNGTSVRFTSQNLFRMFGCLIPPTPENCSRMCRQGFEDTLRFLTRSGMTPCARCLTIQSSALPLPKYDSYIKTRNSSSVSLIPRARMGSECDMCFDKVESKINSSHTTILFPPLMQRTLDEAAAAENWLFNYLWKFRLVRYTWRFMIPAVMPMQYTLFGLRRIAAWIASLPQLNAMLRRFKEMLYFVVSEIERIYGPITQLSCYFSVTEVKKPDASNSQLVTVADPTAASEITSYTGSTEEEDSINHLVQYSQEHDAVLAFYYTDDNNRTQVCEIFDIENPNRVSNCHSTDCHKHHGRHSTPLPPIIPENDDELEQEPIDIPNAIKSSPAFAEDSGLSLTEDNSIPSSTNKRDACCSPVRHLSTGSRSSLRGRSNTASSSSFRRSGALRRSVAGRISNGIPSNSMEDGCGLIVNNNSNNIFSSDSDPDAVESVVTNRRKRAASDDYDGGPEQSDTDHTF</sequence>
<dbReference type="GO" id="GO:0005811">
    <property type="term" value="C:lipid droplet"/>
    <property type="evidence" value="ECO:0007669"/>
    <property type="project" value="TreeGrafter"/>
</dbReference>